<proteinExistence type="predicted"/>
<dbReference type="AlphaFoldDB" id="A0AAN7FKK0"/>
<organism evidence="1 2">
    <name type="scientific">Quercus rubra</name>
    <name type="common">Northern red oak</name>
    <name type="synonym">Quercus borealis</name>
    <dbReference type="NCBI Taxonomy" id="3512"/>
    <lineage>
        <taxon>Eukaryota</taxon>
        <taxon>Viridiplantae</taxon>
        <taxon>Streptophyta</taxon>
        <taxon>Embryophyta</taxon>
        <taxon>Tracheophyta</taxon>
        <taxon>Spermatophyta</taxon>
        <taxon>Magnoliopsida</taxon>
        <taxon>eudicotyledons</taxon>
        <taxon>Gunneridae</taxon>
        <taxon>Pentapetalae</taxon>
        <taxon>rosids</taxon>
        <taxon>fabids</taxon>
        <taxon>Fagales</taxon>
        <taxon>Fagaceae</taxon>
        <taxon>Quercus</taxon>
    </lineage>
</organism>
<dbReference type="Proteomes" id="UP001324115">
    <property type="component" value="Unassembled WGS sequence"/>
</dbReference>
<name>A0AAN7FKK0_QUERU</name>
<dbReference type="EMBL" id="JAXUIC010000004">
    <property type="protein sequence ID" value="KAK4592621.1"/>
    <property type="molecule type" value="Genomic_DNA"/>
</dbReference>
<keyword evidence="2" id="KW-1185">Reference proteome</keyword>
<gene>
    <name evidence="1" type="ORF">RGQ29_016950</name>
</gene>
<reference evidence="1 2" key="1">
    <citation type="journal article" date="2023" name="G3 (Bethesda)">
        <title>A haplotype-resolved chromosome-scale genome for Quercus rubra L. provides insights into the genetics of adaptive traits for red oak species.</title>
        <authorList>
            <person name="Kapoor B."/>
            <person name="Jenkins J."/>
            <person name="Schmutz J."/>
            <person name="Zhebentyayeva T."/>
            <person name="Kuelheim C."/>
            <person name="Coggeshall M."/>
            <person name="Heim C."/>
            <person name="Lasky J.R."/>
            <person name="Leites L."/>
            <person name="Islam-Faridi N."/>
            <person name="Romero-Severson J."/>
            <person name="DeLeo V.L."/>
            <person name="Lucas S.M."/>
            <person name="Lazic D."/>
            <person name="Gailing O."/>
            <person name="Carlson J."/>
            <person name="Staton M."/>
        </authorList>
    </citation>
    <scope>NUCLEOTIDE SEQUENCE [LARGE SCALE GENOMIC DNA]</scope>
    <source>
        <strain evidence="1">Pseudo-F2</strain>
    </source>
</reference>
<dbReference type="PANTHER" id="PTHR33325">
    <property type="entry name" value="ZINC FINGER, CCHC-TYPE-RELATED"/>
    <property type="match status" value="1"/>
</dbReference>
<accession>A0AAN7FKK0</accession>
<sequence>MSYLTKLEFVTLDISSKNYLSWILDVDIYLEAMAFGDKASSHNQAKLQDFKSVSEYNSTLFKITSQLRFCCEKITEEDMLEIFFTKFHASNMLLQQKYRKRKFQKYLELISYFLVAEQNN</sequence>
<protein>
    <submittedName>
        <fullName evidence="1">Uncharacterized protein</fullName>
    </submittedName>
</protein>
<comment type="caution">
    <text evidence="1">The sequence shown here is derived from an EMBL/GenBank/DDBJ whole genome shotgun (WGS) entry which is preliminary data.</text>
</comment>
<evidence type="ECO:0000313" key="1">
    <source>
        <dbReference type="EMBL" id="KAK4592621.1"/>
    </source>
</evidence>
<evidence type="ECO:0000313" key="2">
    <source>
        <dbReference type="Proteomes" id="UP001324115"/>
    </source>
</evidence>
<dbReference type="PANTHER" id="PTHR33325:SF5">
    <property type="entry name" value="TRANSCRIPTION FACTOR INTERACTOR AND REGULATOR CCHC(ZN) FAMILY"/>
    <property type="match status" value="1"/>
</dbReference>